<protein>
    <recommendedName>
        <fullName evidence="2">Carbohydrate kinase PfkB domain-containing protein</fullName>
    </recommendedName>
</protein>
<dbReference type="Gene3D" id="3.40.1190.20">
    <property type="match status" value="1"/>
</dbReference>
<evidence type="ECO:0008006" key="2">
    <source>
        <dbReference type="Google" id="ProtNLM"/>
    </source>
</evidence>
<accession>X1LN90</accession>
<feature type="non-terminal residue" evidence="1">
    <location>
        <position position="1"/>
    </location>
</feature>
<proteinExistence type="predicted"/>
<dbReference type="AlphaFoldDB" id="X1LN90"/>
<comment type="caution">
    <text evidence="1">The sequence shown here is derived from an EMBL/GenBank/DDBJ whole genome shotgun (WGS) entry which is preliminary data.</text>
</comment>
<sequence>LFMVGFAYGILRGYSLERCAQVANYYGGLAVGSVGIPRKIKIRESFV</sequence>
<dbReference type="InterPro" id="IPR029056">
    <property type="entry name" value="Ribokinase-like"/>
</dbReference>
<name>X1LN90_9ZZZZ</name>
<gene>
    <name evidence="1" type="ORF">S06H3_29352</name>
</gene>
<reference evidence="1" key="1">
    <citation type="journal article" date="2014" name="Front. Microbiol.">
        <title>High frequency of phylogenetically diverse reductive dehalogenase-homologous genes in deep subseafloor sedimentary metagenomes.</title>
        <authorList>
            <person name="Kawai M."/>
            <person name="Futagami T."/>
            <person name="Toyoda A."/>
            <person name="Takaki Y."/>
            <person name="Nishi S."/>
            <person name="Hori S."/>
            <person name="Arai W."/>
            <person name="Tsubouchi T."/>
            <person name="Morono Y."/>
            <person name="Uchiyama I."/>
            <person name="Ito T."/>
            <person name="Fujiyama A."/>
            <person name="Inagaki F."/>
            <person name="Takami H."/>
        </authorList>
    </citation>
    <scope>NUCLEOTIDE SEQUENCE</scope>
    <source>
        <strain evidence="1">Expedition CK06-06</strain>
    </source>
</reference>
<organism evidence="1">
    <name type="scientific">marine sediment metagenome</name>
    <dbReference type="NCBI Taxonomy" id="412755"/>
    <lineage>
        <taxon>unclassified sequences</taxon>
        <taxon>metagenomes</taxon>
        <taxon>ecological metagenomes</taxon>
    </lineage>
</organism>
<evidence type="ECO:0000313" key="1">
    <source>
        <dbReference type="EMBL" id="GAI20538.1"/>
    </source>
</evidence>
<dbReference type="SUPFAM" id="SSF53613">
    <property type="entry name" value="Ribokinase-like"/>
    <property type="match status" value="1"/>
</dbReference>
<dbReference type="EMBL" id="BARV01017192">
    <property type="protein sequence ID" value="GAI20538.1"/>
    <property type="molecule type" value="Genomic_DNA"/>
</dbReference>